<evidence type="ECO:0000256" key="1">
    <source>
        <dbReference type="ARBA" id="ARBA00022670"/>
    </source>
</evidence>
<evidence type="ECO:0000259" key="11">
    <source>
        <dbReference type="Pfam" id="PF16491"/>
    </source>
</evidence>
<evidence type="ECO:0000256" key="8">
    <source>
        <dbReference type="SAM" id="MobiDB-lite"/>
    </source>
</evidence>
<keyword evidence="3" id="KW-0378">Hydrolase</keyword>
<keyword evidence="13" id="KW-1185">Reference proteome</keyword>
<accession>A0A7D3VY03</accession>
<keyword evidence="9" id="KW-0472">Membrane</keyword>
<feature type="transmembrane region" description="Helical" evidence="9">
    <location>
        <begin position="324"/>
        <end position="345"/>
    </location>
</feature>
<keyword evidence="9 12" id="KW-0812">Transmembrane</keyword>
<evidence type="ECO:0000259" key="10">
    <source>
        <dbReference type="Pfam" id="PF01435"/>
    </source>
</evidence>
<dbReference type="InterPro" id="IPR032456">
    <property type="entry name" value="Peptidase_M48_N"/>
</dbReference>
<feature type="transmembrane region" description="Helical" evidence="9">
    <location>
        <begin position="213"/>
        <end position="235"/>
    </location>
</feature>
<feature type="transmembrane region" description="Helical" evidence="9">
    <location>
        <begin position="103"/>
        <end position="127"/>
    </location>
</feature>
<evidence type="ECO:0000256" key="3">
    <source>
        <dbReference type="ARBA" id="ARBA00022801"/>
    </source>
</evidence>
<organism evidence="12 13">
    <name type="scientific">Actinomadura verrucosospora</name>
    <dbReference type="NCBI Taxonomy" id="46165"/>
    <lineage>
        <taxon>Bacteria</taxon>
        <taxon>Bacillati</taxon>
        <taxon>Actinomycetota</taxon>
        <taxon>Actinomycetes</taxon>
        <taxon>Streptosporangiales</taxon>
        <taxon>Thermomonosporaceae</taxon>
        <taxon>Actinomadura</taxon>
    </lineage>
</organism>
<dbReference type="AlphaFoldDB" id="A0A7D3VY03"/>
<dbReference type="InterPro" id="IPR027057">
    <property type="entry name" value="CAXX_Prtase_1"/>
</dbReference>
<dbReference type="Proteomes" id="UP000501240">
    <property type="component" value="Chromosome"/>
</dbReference>
<reference evidence="12 13" key="1">
    <citation type="submission" date="2020-05" db="EMBL/GenBank/DDBJ databases">
        <title>Actinomadura verrucosospora NRRL-B18236 (PFL_A860) Genome sequencing and assembly.</title>
        <authorList>
            <person name="Samborskyy M."/>
        </authorList>
    </citation>
    <scope>NUCLEOTIDE SEQUENCE [LARGE SCALE GENOMIC DNA]</scope>
    <source>
        <strain evidence="12 13">NRRL:B18236</strain>
    </source>
</reference>
<feature type="transmembrane region" description="Helical" evidence="9">
    <location>
        <begin position="187"/>
        <end position="206"/>
    </location>
</feature>
<evidence type="ECO:0000256" key="4">
    <source>
        <dbReference type="ARBA" id="ARBA00022833"/>
    </source>
</evidence>
<dbReference type="Pfam" id="PF01435">
    <property type="entry name" value="Peptidase_M48"/>
    <property type="match status" value="1"/>
</dbReference>
<dbReference type="RefSeq" id="WP_246342485.1">
    <property type="nucleotide sequence ID" value="NZ_CP053892.1"/>
</dbReference>
<keyword evidence="9" id="KW-1133">Transmembrane helix</keyword>
<dbReference type="CDD" id="cd07343">
    <property type="entry name" value="M48A_Zmpste24p_like"/>
    <property type="match status" value="1"/>
</dbReference>
<sequence>MSEGDGGEPSVAEPPGRADGPAADPGARTGGDGPRMRGPRRAAALAAVLLFAGVAAVLGLTTPWNPLPGHVPGGSVQADPSLDFTPHEIARAKAFDGAINPPAYSGLLVGLAVILVLGFTPLGSRFIGWTTARVRRRPLRVIAAAVALTTLLRVIGLPFDIWSEAVLRHYGLSTQGWSAWAVDQLKSLGVTWVMYTVALLLLYAIVRRFPRYWWTGAAAGGFVLVVAVSFIYPIAVEPVFNKFHSLPAGQLRTDLLAMAKRDGVPVKDVLVADASRRTTSLNAYVSGFGSTRRIVLYDTLLKSPRPQIESIVGHELGHAKRDDVLWGTLVGALGVAGGLCLLYLLTTSPRLLRRAGVDPHVPAARDARSTGPADPRSIALVLALVAAGTQLAAPVQNLVSRRIEARADAHALDLTRDPKTFVAMQHELSVRNIDDPDPNWAEYLLWMTHPSGPDRIAMARTWSKMHHAPIPPPLH</sequence>
<dbReference type="Gene3D" id="3.30.2010.10">
    <property type="entry name" value="Metalloproteases ('zincins'), catalytic domain"/>
    <property type="match status" value="1"/>
</dbReference>
<proteinExistence type="predicted"/>
<feature type="binding site" evidence="7">
    <location>
        <position position="314"/>
    </location>
    <ligand>
        <name>Zn(2+)</name>
        <dbReference type="ChEBI" id="CHEBI:29105"/>
        <note>catalytic</note>
    </ligand>
</feature>
<evidence type="ECO:0000256" key="9">
    <source>
        <dbReference type="SAM" id="Phobius"/>
    </source>
</evidence>
<feature type="transmembrane region" description="Helical" evidence="9">
    <location>
        <begin position="139"/>
        <end position="159"/>
    </location>
</feature>
<evidence type="ECO:0000256" key="5">
    <source>
        <dbReference type="ARBA" id="ARBA00023049"/>
    </source>
</evidence>
<dbReference type="GO" id="GO:0071586">
    <property type="term" value="P:CAAX-box protein processing"/>
    <property type="evidence" value="ECO:0007669"/>
    <property type="project" value="InterPro"/>
</dbReference>
<evidence type="ECO:0000256" key="7">
    <source>
        <dbReference type="PIRSR" id="PIRSR627057-2"/>
    </source>
</evidence>
<feature type="domain" description="Peptidase M48" evidence="10">
    <location>
        <begin position="247"/>
        <end position="462"/>
    </location>
</feature>
<dbReference type="GO" id="GO:0004222">
    <property type="term" value="F:metalloendopeptidase activity"/>
    <property type="evidence" value="ECO:0007669"/>
    <property type="project" value="InterPro"/>
</dbReference>
<feature type="compositionally biased region" description="Low complexity" evidence="8">
    <location>
        <begin position="13"/>
        <end position="27"/>
    </location>
</feature>
<dbReference type="GO" id="GO:0046872">
    <property type="term" value="F:metal ion binding"/>
    <property type="evidence" value="ECO:0007669"/>
    <property type="project" value="UniProtKB-KW"/>
</dbReference>
<feature type="transmembrane region" description="Helical" evidence="9">
    <location>
        <begin position="42"/>
        <end position="61"/>
    </location>
</feature>
<name>A0A7D3VY03_ACTVE</name>
<feature type="binding site" evidence="7">
    <location>
        <position position="318"/>
    </location>
    <ligand>
        <name>Zn(2+)</name>
        <dbReference type="ChEBI" id="CHEBI:29105"/>
        <note>catalytic</note>
    </ligand>
</feature>
<keyword evidence="4 7" id="KW-0862">Zinc</keyword>
<dbReference type="InterPro" id="IPR001915">
    <property type="entry name" value="Peptidase_M48"/>
</dbReference>
<feature type="binding site" evidence="7">
    <location>
        <position position="404"/>
    </location>
    <ligand>
        <name>Zn(2+)</name>
        <dbReference type="ChEBI" id="CHEBI:29105"/>
        <note>catalytic</note>
    </ligand>
</feature>
<evidence type="ECO:0000313" key="13">
    <source>
        <dbReference type="Proteomes" id="UP000501240"/>
    </source>
</evidence>
<comment type="cofactor">
    <cofactor evidence="7">
        <name>Zn(2+)</name>
        <dbReference type="ChEBI" id="CHEBI:29105"/>
    </cofactor>
    <text evidence="7">Binds 1 zinc ion per subunit.</text>
</comment>
<dbReference type="Pfam" id="PF16491">
    <property type="entry name" value="Peptidase_M48_N"/>
    <property type="match status" value="1"/>
</dbReference>
<dbReference type="EMBL" id="CP053892">
    <property type="protein sequence ID" value="QKG26455.1"/>
    <property type="molecule type" value="Genomic_DNA"/>
</dbReference>
<keyword evidence="5" id="KW-0482">Metalloprotease</keyword>
<dbReference type="PANTHER" id="PTHR10120">
    <property type="entry name" value="CAAX PRENYL PROTEASE 1"/>
    <property type="match status" value="1"/>
</dbReference>
<feature type="domain" description="CAAX prenyl protease 1 N-terminal" evidence="11">
    <location>
        <begin position="112"/>
        <end position="242"/>
    </location>
</feature>
<feature type="active site" evidence="6">
    <location>
        <position position="315"/>
    </location>
</feature>
<feature type="region of interest" description="Disordered" evidence="8">
    <location>
        <begin position="1"/>
        <end position="38"/>
    </location>
</feature>
<evidence type="ECO:0000256" key="6">
    <source>
        <dbReference type="PIRSR" id="PIRSR627057-1"/>
    </source>
</evidence>
<protein>
    <submittedName>
        <fullName evidence="12">Integral membrane protease transmembrane protein</fullName>
    </submittedName>
</protein>
<evidence type="ECO:0000256" key="2">
    <source>
        <dbReference type="ARBA" id="ARBA00022723"/>
    </source>
</evidence>
<keyword evidence="1 12" id="KW-0645">Protease</keyword>
<keyword evidence="2 7" id="KW-0479">Metal-binding</keyword>
<evidence type="ECO:0000313" key="12">
    <source>
        <dbReference type="EMBL" id="QKG26455.1"/>
    </source>
</evidence>
<feature type="active site" description="Proton donor" evidence="6">
    <location>
        <position position="408"/>
    </location>
</feature>
<gene>
    <name evidence="12" type="ORF">ACTIVE_8108</name>
</gene>